<evidence type="ECO:0000256" key="3">
    <source>
        <dbReference type="ARBA" id="ARBA00001947"/>
    </source>
</evidence>
<gene>
    <name evidence="18" type="ORF">Fcan01_11127</name>
</gene>
<feature type="domain" description="Copper amine oxidase catalytic" evidence="15">
    <location>
        <begin position="275"/>
        <end position="668"/>
    </location>
</feature>
<evidence type="ECO:0000313" key="18">
    <source>
        <dbReference type="EMBL" id="OXA53945.1"/>
    </source>
</evidence>
<dbReference type="GO" id="GO:0048038">
    <property type="term" value="F:quinone binding"/>
    <property type="evidence" value="ECO:0007669"/>
    <property type="project" value="InterPro"/>
</dbReference>
<evidence type="ECO:0000256" key="4">
    <source>
        <dbReference type="ARBA" id="ARBA00007983"/>
    </source>
</evidence>
<dbReference type="GO" id="GO:0009308">
    <property type="term" value="P:amine metabolic process"/>
    <property type="evidence" value="ECO:0007669"/>
    <property type="project" value="UniProtKB-UniRule"/>
</dbReference>
<dbReference type="SUPFAM" id="SSF54416">
    <property type="entry name" value="Amine oxidase N-terminal region"/>
    <property type="match status" value="2"/>
</dbReference>
<evidence type="ECO:0000256" key="8">
    <source>
        <dbReference type="ARBA" id="ARBA00023002"/>
    </source>
</evidence>
<dbReference type="InterPro" id="IPR036460">
    <property type="entry name" value="Cu_amine_oxidase_C_sf"/>
</dbReference>
<dbReference type="OrthoDB" id="5379943at2759"/>
<feature type="modified residue" description="2',4',5'-topaquinone" evidence="12">
    <location>
        <position position="436"/>
    </location>
</feature>
<comment type="subunit">
    <text evidence="5">Homodimer.</text>
</comment>
<comment type="similarity">
    <text evidence="4 13">Belongs to the copper/topaquinone oxidase family.</text>
</comment>
<organism evidence="18 19">
    <name type="scientific">Folsomia candida</name>
    <name type="common">Springtail</name>
    <dbReference type="NCBI Taxonomy" id="158441"/>
    <lineage>
        <taxon>Eukaryota</taxon>
        <taxon>Metazoa</taxon>
        <taxon>Ecdysozoa</taxon>
        <taxon>Arthropoda</taxon>
        <taxon>Hexapoda</taxon>
        <taxon>Collembola</taxon>
        <taxon>Entomobryomorpha</taxon>
        <taxon>Isotomoidea</taxon>
        <taxon>Isotomidae</taxon>
        <taxon>Proisotominae</taxon>
        <taxon>Folsomia</taxon>
    </lineage>
</organism>
<dbReference type="SUPFAM" id="SSF49998">
    <property type="entry name" value="Amine oxidase catalytic domain"/>
    <property type="match status" value="1"/>
</dbReference>
<dbReference type="InterPro" id="IPR015800">
    <property type="entry name" value="Cu_amine_oxidase_N2"/>
</dbReference>
<accession>A0A226E8R4</accession>
<keyword evidence="14" id="KW-0732">Signal</keyword>
<comment type="cofactor">
    <cofactor evidence="1">
        <name>Cu cation</name>
        <dbReference type="ChEBI" id="CHEBI:23378"/>
    </cofactor>
</comment>
<dbReference type="GO" id="GO:0008131">
    <property type="term" value="F:primary methylamine oxidase activity"/>
    <property type="evidence" value="ECO:0007669"/>
    <property type="project" value="InterPro"/>
</dbReference>
<proteinExistence type="inferred from homology"/>
<dbReference type="STRING" id="158441.A0A226E8R4"/>
<dbReference type="Pfam" id="PF02728">
    <property type="entry name" value="Cu_amine_oxidN3"/>
    <property type="match status" value="1"/>
</dbReference>
<feature type="chain" id="PRO_5013189146" description="Amine oxidase" evidence="14">
    <location>
        <begin position="29"/>
        <end position="1220"/>
    </location>
</feature>
<evidence type="ECO:0000256" key="10">
    <source>
        <dbReference type="ARBA" id="ARBA00023211"/>
    </source>
</evidence>
<keyword evidence="6 13" id="KW-0479">Metal-binding</keyword>
<comment type="cofactor">
    <cofactor evidence="13">
        <name>Cu cation</name>
        <dbReference type="ChEBI" id="CHEBI:23378"/>
    </cofactor>
    <text evidence="13">Contains 1 topaquinone per subunit.</text>
</comment>
<reference evidence="18 19" key="1">
    <citation type="submission" date="2015-12" db="EMBL/GenBank/DDBJ databases">
        <title>The genome of Folsomia candida.</title>
        <authorList>
            <person name="Faddeeva A."/>
            <person name="Derks M.F."/>
            <person name="Anvar Y."/>
            <person name="Smit S."/>
            <person name="Van Straalen N."/>
            <person name="Roelofs D."/>
        </authorList>
    </citation>
    <scope>NUCLEOTIDE SEQUENCE [LARGE SCALE GENOMIC DNA]</scope>
    <source>
        <strain evidence="18 19">VU population</strain>
        <tissue evidence="18">Whole body</tissue>
    </source>
</reference>
<dbReference type="Gene3D" id="3.10.450.40">
    <property type="match status" value="2"/>
</dbReference>
<dbReference type="Proteomes" id="UP000198287">
    <property type="component" value="Unassembled WGS sequence"/>
</dbReference>
<dbReference type="Pfam" id="PF01179">
    <property type="entry name" value="Cu_amine_oxid"/>
    <property type="match status" value="1"/>
</dbReference>
<name>A0A226E8R4_FOLCA</name>
<dbReference type="EMBL" id="LNIX01000005">
    <property type="protein sequence ID" value="OXA53945.1"/>
    <property type="molecule type" value="Genomic_DNA"/>
</dbReference>
<feature type="domain" description="Copper amine oxidase N2-terminal" evidence="16">
    <location>
        <begin position="42"/>
        <end position="127"/>
    </location>
</feature>
<feature type="active site" description="Proton acceptor" evidence="11">
    <location>
        <position position="351"/>
    </location>
</feature>
<comment type="caution">
    <text evidence="18">The sequence shown here is derived from an EMBL/GenBank/DDBJ whole genome shotgun (WGS) entry which is preliminary data.</text>
</comment>
<evidence type="ECO:0000256" key="1">
    <source>
        <dbReference type="ARBA" id="ARBA00001935"/>
    </source>
</evidence>
<dbReference type="InterPro" id="IPR015798">
    <property type="entry name" value="Cu_amine_oxidase_C"/>
</dbReference>
<sequence length="1220" mass="136678">MKKLIFSHFTKFMVTFLIIFLQMAGSYGVNHIPSHHHAPPPHPLDPLTPSEIRLASSLIKAHFVSTPTLYFSTITLKEPLKSVLLPSFLDDTDPPFVTRTAFANVIDPVTQTGYEVLVDLTRKKVTSLIKLDPGTQPMYTMNEDPDINAVVLADPQVQLRLAAVGLQNLSLVVPLYWDFGYAGDRPEYLGRRVVQVFFSFQNVPNDNNYAHPLGFVAIVDTLAQKMLAIEDLPTQLGFETSQAPFGDTSATFTMANYDPTLLPASFFRKDIRPIAITQKSGASYKVKGYQVEWQKFKFRVGFNAREGLVLYNINYNDKGHVRPLIYRASLSELFVPYGDPRPPYHRKMAFDAGHYGIGQSTHQLRPTADCKAGAIHFFDVTVSNKAGLPVTIPAAVCIFEDDAGALMKKYNPVDRRSYVVRNQRLVVTFTSGLGNYDYEWKWIFHLDASIKMEVNLQGIDNPTFISSRQGGAGTPIYGTVLTPTPGILAQNHQHFFTVRIDTEIDGNSNTAAVVDVVSAGPTGSAENPYGNGFRTVSTILKTPALARTCADFERSRTWHIYGNLSRKHPFSHTPMGYRLIAENPIRLMMNKDSPIHPKCAFVDHTVLVTPYQEDQLYAGGAYLNNSGLPVWVANAPDSNLVETDIVLWHVFGLTHIPRVEDFPVMSAEFNFDRGGGERICMSLNSDIFQYPEHTELIRNGTRLEWTYERNSVLHYMTPGMTANVVDHPRERFNVSYIIGRDLGDRQEGTTIAPDRLRTTFRTISDGFVTVTGGKLAPTVLGPSEFFLMPINDAEDNLFHLVYSGQAFVTPNTSAPFEFYLSSRFPAEPPAVFALGRRFSCWVTPLNAGLTSYENTVPFDMLPEQVQFVTRGDVDSFPVQISVMDPTSGITTPVHDVQFVNFTRPMYPFELTLNGTSFIVRSTSGRNVYWYMNTVAPYELITFVTNRTQFSFQFPSTSRPGYGHFNIYEGSVLRYATNNQTSSRFCRCTTSQPVANFVVSRYAVNVGKMYNGASRGGIVEMAYLIAKYDSGSVKGLHFGELLAVMNQNGYIPGKEIFSVGAYMMASLDEEDPTFDLLPAAVRTIFMHNLSWAFSGEDGIRYAMKHSYASDLHVDVGAYKFEYFAPLGDMFEAVRFGILYDSRELGDEEHIFVDSATKELTHEGILEGGLTYEFEFELMSDLAGLYVWWGGGKLGTFENLPDFYFVANNETNPALFRVSEFE</sequence>
<keyword evidence="8 13" id="KW-0560">Oxidoreductase</keyword>
<protein>
    <recommendedName>
        <fullName evidence="13">Amine oxidase</fullName>
        <ecNumber evidence="13">1.4.3.-</ecNumber>
    </recommendedName>
</protein>
<evidence type="ECO:0000256" key="7">
    <source>
        <dbReference type="ARBA" id="ARBA00022772"/>
    </source>
</evidence>
<keyword evidence="10" id="KW-0464">Manganese</keyword>
<evidence type="ECO:0000256" key="9">
    <source>
        <dbReference type="ARBA" id="ARBA00023008"/>
    </source>
</evidence>
<evidence type="ECO:0000256" key="11">
    <source>
        <dbReference type="PIRSR" id="PIRSR600269-50"/>
    </source>
</evidence>
<dbReference type="Gene3D" id="2.70.98.20">
    <property type="entry name" value="Copper amine oxidase, catalytic domain"/>
    <property type="match status" value="1"/>
</dbReference>
<dbReference type="InterPro" id="IPR016182">
    <property type="entry name" value="Cu_amine_oxidase_N-reg"/>
</dbReference>
<feature type="active site" description="Schiff-base intermediate with substrate; via topaquinone" evidence="11">
    <location>
        <position position="436"/>
    </location>
</feature>
<comment type="cofactor">
    <cofactor evidence="3">
        <name>Zn(2+)</name>
        <dbReference type="ChEBI" id="CHEBI:29105"/>
    </cofactor>
</comment>
<evidence type="ECO:0000256" key="13">
    <source>
        <dbReference type="RuleBase" id="RU000672"/>
    </source>
</evidence>
<keyword evidence="7 11" id="KW-0801">TPQ</keyword>
<comment type="cofactor">
    <cofactor evidence="2">
        <name>Mn(2+)</name>
        <dbReference type="ChEBI" id="CHEBI:29035"/>
    </cofactor>
</comment>
<evidence type="ECO:0000259" key="15">
    <source>
        <dbReference type="Pfam" id="PF01179"/>
    </source>
</evidence>
<dbReference type="PANTHER" id="PTHR10638:SF86">
    <property type="entry name" value="COPPER AMINE OXIDASE 1-RELATED"/>
    <property type="match status" value="1"/>
</dbReference>
<keyword evidence="9 13" id="KW-0186">Copper</keyword>
<comment type="PTM">
    <text evidence="12 13">Topaquinone (TPQ) is generated by copper-dependent autoxidation of a specific tyrosyl residue.</text>
</comment>
<feature type="domain" description="Copper amine oxidase N3-terminal" evidence="17">
    <location>
        <begin position="137"/>
        <end position="231"/>
    </location>
</feature>
<evidence type="ECO:0000256" key="6">
    <source>
        <dbReference type="ARBA" id="ARBA00022723"/>
    </source>
</evidence>
<dbReference type="PANTHER" id="PTHR10638">
    <property type="entry name" value="COPPER AMINE OXIDASE"/>
    <property type="match status" value="1"/>
</dbReference>
<evidence type="ECO:0000256" key="2">
    <source>
        <dbReference type="ARBA" id="ARBA00001936"/>
    </source>
</evidence>
<dbReference type="Pfam" id="PF02727">
    <property type="entry name" value="Cu_amine_oxidN2"/>
    <property type="match status" value="1"/>
</dbReference>
<evidence type="ECO:0000259" key="16">
    <source>
        <dbReference type="Pfam" id="PF02727"/>
    </source>
</evidence>
<dbReference type="AlphaFoldDB" id="A0A226E8R4"/>
<dbReference type="GO" id="GO:0005507">
    <property type="term" value="F:copper ion binding"/>
    <property type="evidence" value="ECO:0007669"/>
    <property type="project" value="InterPro"/>
</dbReference>
<keyword evidence="19" id="KW-1185">Reference proteome</keyword>
<dbReference type="EC" id="1.4.3.-" evidence="13"/>
<evidence type="ECO:0000313" key="19">
    <source>
        <dbReference type="Proteomes" id="UP000198287"/>
    </source>
</evidence>
<dbReference type="InterPro" id="IPR015802">
    <property type="entry name" value="Cu_amine_oxidase_N3"/>
</dbReference>
<feature type="signal peptide" evidence="14">
    <location>
        <begin position="1"/>
        <end position="28"/>
    </location>
</feature>
<dbReference type="InterPro" id="IPR000269">
    <property type="entry name" value="Cu_amine_oxidase"/>
</dbReference>
<evidence type="ECO:0000259" key="17">
    <source>
        <dbReference type="Pfam" id="PF02728"/>
    </source>
</evidence>
<evidence type="ECO:0000256" key="12">
    <source>
        <dbReference type="PIRSR" id="PIRSR600269-51"/>
    </source>
</evidence>
<evidence type="ECO:0000256" key="5">
    <source>
        <dbReference type="ARBA" id="ARBA00011738"/>
    </source>
</evidence>
<evidence type="ECO:0000256" key="14">
    <source>
        <dbReference type="SAM" id="SignalP"/>
    </source>
</evidence>